<dbReference type="Pfam" id="PF13401">
    <property type="entry name" value="AAA_22"/>
    <property type="match status" value="1"/>
</dbReference>
<dbReference type="PROSITE" id="PS00107">
    <property type="entry name" value="PROTEIN_KINASE_ATP"/>
    <property type="match status" value="1"/>
</dbReference>
<dbReference type="SUPFAM" id="SSF56112">
    <property type="entry name" value="Protein kinase-like (PK-like)"/>
    <property type="match status" value="1"/>
</dbReference>
<dbReference type="Gene3D" id="3.40.50.300">
    <property type="entry name" value="P-loop containing nucleotide triphosphate hydrolases"/>
    <property type="match status" value="1"/>
</dbReference>
<dbReference type="CDD" id="cd14014">
    <property type="entry name" value="STKc_PknB_like"/>
    <property type="match status" value="1"/>
</dbReference>
<feature type="non-terminal residue" evidence="5">
    <location>
        <position position="1002"/>
    </location>
</feature>
<dbReference type="InterPro" id="IPR000719">
    <property type="entry name" value="Prot_kinase_dom"/>
</dbReference>
<dbReference type="InterPro" id="IPR017441">
    <property type="entry name" value="Protein_kinase_ATP_BS"/>
</dbReference>
<dbReference type="InterPro" id="IPR027417">
    <property type="entry name" value="P-loop_NTPase"/>
</dbReference>
<reference evidence="5" key="2">
    <citation type="journal article" date="2021" name="Microbiome">
        <title>Successional dynamics and alternative stable states in a saline activated sludge microbial community over 9 years.</title>
        <authorList>
            <person name="Wang Y."/>
            <person name="Ye J."/>
            <person name="Ju F."/>
            <person name="Liu L."/>
            <person name="Boyd J.A."/>
            <person name="Deng Y."/>
            <person name="Parks D.H."/>
            <person name="Jiang X."/>
            <person name="Yin X."/>
            <person name="Woodcroft B.J."/>
            <person name="Tyson G.W."/>
            <person name="Hugenholtz P."/>
            <person name="Polz M.F."/>
            <person name="Zhang T."/>
        </authorList>
    </citation>
    <scope>NUCLEOTIDE SEQUENCE</scope>
    <source>
        <strain evidence="5">HKST-UBA01</strain>
    </source>
</reference>
<proteinExistence type="predicted"/>
<protein>
    <submittedName>
        <fullName evidence="5">Tetratricopeptide repeat protein</fullName>
    </submittedName>
</protein>
<dbReference type="InterPro" id="IPR019734">
    <property type="entry name" value="TPR_rpt"/>
</dbReference>
<sequence length="1002" mass="109553">MSFEQIAHFRILGKIGQGGMGSVYKAEDTRLQRFVAIKFLAQDLAGDPKAAVRFLREARAIAALNHPHICTIYETGEHEGHPYFVMEYLDGQTLGAVAGGSPLAVATLSQLGSELAEALAAAHAKGILHRDLKPANVFIGTDGHVKLLDFGLARPLDMNLATDDTATLSPVEVASLLTEALPAASAEGPLTRAGTTLGTPGYMSPEQARGEELDARSDLFSLGVILYEMATGNRPFDAGSVNDTIDAILHRTPVPTVQRNPRIPSHLADTIDRLLQKDRKDRFTSAIEVREAWTRSAPAVPRRTPRHNLPATTTPFIGRERELAEVAELLQKSRLVTLTGFGGYGKTRLCVEVASRRLDSHPDGTWLVELSSLSDPGHVPSAIATALGVKDVPGTTTLDAVVRHLQHATALLLLDNCEHLIEACAHAANTVLRSCGGVKMLATSREPLGLTGESIWRIPSLPLPPQRERDTAESIRSFNAVQLFEARARAVHPPFVLTDANAHAVAQICRHLDGIPLAIELAAARVKVLTPEQIEEKLDQRFRLLTGGVRTAEERQRTLRGAVEWSHDLLHDEERRFFRWMSVFRGSRTLEAATAVAGLAVDGSEMDDFEVLDLLDRLVEKSFLTVDEPELQDAEPRYRMLETLEMYGRERLEEAGETLAAQARHTDYYLRLVERARNELTGPEAAPWTRRLSIEHENVLAALDACDSVENGAEKGLCIVTAAFRFWMLNGRFAEGVSLGQRALARPGTEDRTKQRADALYAVASLQRSLADLVRSKQTHEESLQIRREIGDSRGIAHSHFGLGSVQWGLADYDGAAAYYEAALAIYREAGDQGGIADCVEALGNVAWVRGEYPAAREGYETSLEIRRALGNRHGVAQSLNSLGNASWALGDFEGAKRSYRAGLEICQELGDRTGVGNALSNLGNVAIRQANFDEARTCFEASLDIRREVNDRAGMVNCFSGLGAVAWAHRDYVRARERYESALATVSEIGDRAGVALARYN</sequence>
<dbReference type="EMBL" id="JAGQHR010000533">
    <property type="protein sequence ID" value="MCA9728975.1"/>
    <property type="molecule type" value="Genomic_DNA"/>
</dbReference>
<dbReference type="SUPFAM" id="SSF52540">
    <property type="entry name" value="P-loop containing nucleoside triphosphate hydrolases"/>
    <property type="match status" value="1"/>
</dbReference>
<dbReference type="Gene3D" id="1.25.40.10">
    <property type="entry name" value="Tetratricopeptide repeat domain"/>
    <property type="match status" value="1"/>
</dbReference>
<accession>A0A956M2Y8</accession>
<feature type="binding site" evidence="3">
    <location>
        <position position="38"/>
    </location>
    <ligand>
        <name>ATP</name>
        <dbReference type="ChEBI" id="CHEBI:30616"/>
    </ligand>
</feature>
<dbReference type="Gene3D" id="3.30.200.20">
    <property type="entry name" value="Phosphorylase Kinase, domain 1"/>
    <property type="match status" value="1"/>
</dbReference>
<dbReference type="InterPro" id="IPR049945">
    <property type="entry name" value="AAA_22"/>
</dbReference>
<dbReference type="PANTHER" id="PTHR47691:SF3">
    <property type="entry name" value="HTH-TYPE TRANSCRIPTIONAL REGULATOR RV0890C-RELATED"/>
    <property type="match status" value="1"/>
</dbReference>
<dbReference type="PROSITE" id="PS00108">
    <property type="entry name" value="PROTEIN_KINASE_ST"/>
    <property type="match status" value="1"/>
</dbReference>
<reference evidence="5" key="1">
    <citation type="submission" date="2020-04" db="EMBL/GenBank/DDBJ databases">
        <authorList>
            <person name="Zhang T."/>
        </authorList>
    </citation>
    <scope>NUCLEOTIDE SEQUENCE</scope>
    <source>
        <strain evidence="5">HKST-UBA01</strain>
    </source>
</reference>
<dbReference type="InterPro" id="IPR011009">
    <property type="entry name" value="Kinase-like_dom_sf"/>
</dbReference>
<name>A0A956M2Y8_UNCEI</name>
<dbReference type="Gene3D" id="1.10.510.10">
    <property type="entry name" value="Transferase(Phosphotransferase) domain 1"/>
    <property type="match status" value="1"/>
</dbReference>
<evidence type="ECO:0000256" key="3">
    <source>
        <dbReference type="PROSITE-ProRule" id="PRU10141"/>
    </source>
</evidence>
<dbReference type="AlphaFoldDB" id="A0A956M2Y8"/>
<dbReference type="Pfam" id="PF13424">
    <property type="entry name" value="TPR_12"/>
    <property type="match status" value="3"/>
</dbReference>
<evidence type="ECO:0000259" key="4">
    <source>
        <dbReference type="PROSITE" id="PS50011"/>
    </source>
</evidence>
<keyword evidence="1 3" id="KW-0547">Nucleotide-binding</keyword>
<evidence type="ECO:0000256" key="2">
    <source>
        <dbReference type="ARBA" id="ARBA00022840"/>
    </source>
</evidence>
<evidence type="ECO:0000256" key="1">
    <source>
        <dbReference type="ARBA" id="ARBA00022741"/>
    </source>
</evidence>
<organism evidence="5 6">
    <name type="scientific">Eiseniibacteriota bacterium</name>
    <dbReference type="NCBI Taxonomy" id="2212470"/>
    <lineage>
        <taxon>Bacteria</taxon>
        <taxon>Candidatus Eiseniibacteriota</taxon>
    </lineage>
</organism>
<gene>
    <name evidence="5" type="ORF">KC729_14885</name>
</gene>
<comment type="caution">
    <text evidence="5">The sequence shown here is derived from an EMBL/GenBank/DDBJ whole genome shotgun (WGS) entry which is preliminary data.</text>
</comment>
<dbReference type="InterPro" id="IPR011990">
    <property type="entry name" value="TPR-like_helical_dom_sf"/>
</dbReference>
<dbReference type="SUPFAM" id="SSF48452">
    <property type="entry name" value="TPR-like"/>
    <property type="match status" value="2"/>
</dbReference>
<keyword evidence="2 3" id="KW-0067">ATP-binding</keyword>
<dbReference type="PANTHER" id="PTHR47691">
    <property type="entry name" value="REGULATOR-RELATED"/>
    <property type="match status" value="1"/>
</dbReference>
<dbReference type="GO" id="GO:0005524">
    <property type="term" value="F:ATP binding"/>
    <property type="evidence" value="ECO:0007669"/>
    <property type="project" value="UniProtKB-UniRule"/>
</dbReference>
<dbReference type="SMART" id="SM00220">
    <property type="entry name" value="S_TKc"/>
    <property type="match status" value="1"/>
</dbReference>
<dbReference type="PROSITE" id="PS50011">
    <property type="entry name" value="PROTEIN_KINASE_DOM"/>
    <property type="match status" value="1"/>
</dbReference>
<feature type="domain" description="Protein kinase" evidence="4">
    <location>
        <begin position="9"/>
        <end position="294"/>
    </location>
</feature>
<evidence type="ECO:0000313" key="6">
    <source>
        <dbReference type="Proteomes" id="UP000697710"/>
    </source>
</evidence>
<dbReference type="Proteomes" id="UP000697710">
    <property type="component" value="Unassembled WGS sequence"/>
</dbReference>
<dbReference type="InterPro" id="IPR008271">
    <property type="entry name" value="Ser/Thr_kinase_AS"/>
</dbReference>
<evidence type="ECO:0000313" key="5">
    <source>
        <dbReference type="EMBL" id="MCA9728975.1"/>
    </source>
</evidence>
<dbReference type="GO" id="GO:0016887">
    <property type="term" value="F:ATP hydrolysis activity"/>
    <property type="evidence" value="ECO:0007669"/>
    <property type="project" value="InterPro"/>
</dbReference>
<dbReference type="SMART" id="SM00028">
    <property type="entry name" value="TPR"/>
    <property type="match status" value="6"/>
</dbReference>
<dbReference type="GO" id="GO:0004672">
    <property type="term" value="F:protein kinase activity"/>
    <property type="evidence" value="ECO:0007669"/>
    <property type="project" value="InterPro"/>
</dbReference>
<dbReference type="Pfam" id="PF00069">
    <property type="entry name" value="Pkinase"/>
    <property type="match status" value="1"/>
</dbReference>